<dbReference type="InterPro" id="IPR000182">
    <property type="entry name" value="GNAT_dom"/>
</dbReference>
<dbReference type="Pfam" id="PF13673">
    <property type="entry name" value="Acetyltransf_10"/>
    <property type="match status" value="1"/>
</dbReference>
<dbReference type="PANTHER" id="PTHR43451">
    <property type="entry name" value="ACETYLTRANSFERASE (GNAT) FAMILY PROTEIN"/>
    <property type="match status" value="1"/>
</dbReference>
<sequence>MNIQPYQAQWATDIADLFHAAVHAIDDEIYGSAQKAVWAPSPPDYAFWSQRLAEKQPWVALSNDQVVGFIELDPDGHIDCTYVHPDFQGIGVAGALYDKVEKQAIKQGLSRLYVEASIPARHFFAARGFSLVKRNQIERQGVTLVNFSMEKHLSLT</sequence>
<gene>
    <name evidence="2" type="ORF">C3B51_23075</name>
</gene>
<organism evidence="2 3">
    <name type="scientific">Pseudoalteromonas rubra</name>
    <dbReference type="NCBI Taxonomy" id="43658"/>
    <lineage>
        <taxon>Bacteria</taxon>
        <taxon>Pseudomonadati</taxon>
        <taxon>Pseudomonadota</taxon>
        <taxon>Gammaproteobacteria</taxon>
        <taxon>Alteromonadales</taxon>
        <taxon>Pseudoalteromonadaceae</taxon>
        <taxon>Pseudoalteromonas</taxon>
    </lineage>
</organism>
<name>A0A4Q7DYY1_9GAMM</name>
<dbReference type="PROSITE" id="PS51186">
    <property type="entry name" value="GNAT"/>
    <property type="match status" value="1"/>
</dbReference>
<reference evidence="2 3" key="1">
    <citation type="submission" date="2018-01" db="EMBL/GenBank/DDBJ databases">
        <title>Co-occurrence of chitin degradation, pigmentation and bioactivity in marine Pseudoalteromonas.</title>
        <authorList>
            <person name="Paulsen S."/>
            <person name="Gram L."/>
            <person name="Machado H."/>
        </authorList>
    </citation>
    <scope>NUCLEOTIDE SEQUENCE [LARGE SCALE GENOMIC DNA]</scope>
    <source>
        <strain evidence="2 3">S1946</strain>
    </source>
</reference>
<dbReference type="InterPro" id="IPR052564">
    <property type="entry name" value="N-acetyltrans/Recomb-assoc"/>
</dbReference>
<dbReference type="RefSeq" id="WP_130246517.1">
    <property type="nucleotide sequence ID" value="NZ_PPUZ01000143.1"/>
</dbReference>
<feature type="domain" description="N-acetyltransferase" evidence="1">
    <location>
        <begin position="1"/>
        <end position="154"/>
    </location>
</feature>
<evidence type="ECO:0000313" key="2">
    <source>
        <dbReference type="EMBL" id="RZM70321.1"/>
    </source>
</evidence>
<proteinExistence type="predicted"/>
<keyword evidence="2" id="KW-0808">Transferase</keyword>
<accession>A0A4Q7DYY1</accession>
<dbReference type="CDD" id="cd04301">
    <property type="entry name" value="NAT_SF"/>
    <property type="match status" value="1"/>
</dbReference>
<evidence type="ECO:0000313" key="3">
    <source>
        <dbReference type="Proteomes" id="UP000292345"/>
    </source>
</evidence>
<evidence type="ECO:0000259" key="1">
    <source>
        <dbReference type="PROSITE" id="PS51186"/>
    </source>
</evidence>
<dbReference type="SUPFAM" id="SSF55729">
    <property type="entry name" value="Acyl-CoA N-acyltransferases (Nat)"/>
    <property type="match status" value="1"/>
</dbReference>
<dbReference type="AlphaFoldDB" id="A0A4Q7DYY1"/>
<dbReference type="Proteomes" id="UP000292345">
    <property type="component" value="Unassembled WGS sequence"/>
</dbReference>
<dbReference type="InterPro" id="IPR016181">
    <property type="entry name" value="Acyl_CoA_acyltransferase"/>
</dbReference>
<protein>
    <submittedName>
        <fullName evidence="2">Histone acetyltransferase</fullName>
    </submittedName>
</protein>
<dbReference type="Gene3D" id="3.40.630.30">
    <property type="match status" value="1"/>
</dbReference>
<comment type="caution">
    <text evidence="2">The sequence shown here is derived from an EMBL/GenBank/DDBJ whole genome shotgun (WGS) entry which is preliminary data.</text>
</comment>
<dbReference type="EMBL" id="PPUZ01000143">
    <property type="protein sequence ID" value="RZM70321.1"/>
    <property type="molecule type" value="Genomic_DNA"/>
</dbReference>
<dbReference type="GO" id="GO:0016747">
    <property type="term" value="F:acyltransferase activity, transferring groups other than amino-acyl groups"/>
    <property type="evidence" value="ECO:0007669"/>
    <property type="project" value="InterPro"/>
</dbReference>
<dbReference type="PANTHER" id="PTHR43451:SF1">
    <property type="entry name" value="ACETYLTRANSFERASE"/>
    <property type="match status" value="1"/>
</dbReference>